<protein>
    <recommendedName>
        <fullName evidence="3">Nucleotidyl transferase domain-containing protein</fullName>
    </recommendedName>
</protein>
<dbReference type="GO" id="GO:0016779">
    <property type="term" value="F:nucleotidyltransferase activity"/>
    <property type="evidence" value="ECO:0007669"/>
    <property type="project" value="UniProtKB-KW"/>
</dbReference>
<evidence type="ECO:0000259" key="3">
    <source>
        <dbReference type="Pfam" id="PF00483"/>
    </source>
</evidence>
<dbReference type="AlphaFoldDB" id="A0A1F7J5D4"/>
<name>A0A1F7J5D4_9BACT</name>
<evidence type="ECO:0000256" key="2">
    <source>
        <dbReference type="ARBA" id="ARBA00022695"/>
    </source>
</evidence>
<dbReference type="Proteomes" id="UP000178558">
    <property type="component" value="Unassembled WGS sequence"/>
</dbReference>
<evidence type="ECO:0000256" key="1">
    <source>
        <dbReference type="ARBA" id="ARBA00022679"/>
    </source>
</evidence>
<dbReference type="InterPro" id="IPR050065">
    <property type="entry name" value="GlmU-like"/>
</dbReference>
<reference evidence="4 5" key="1">
    <citation type="journal article" date="2016" name="Nat. Commun.">
        <title>Thousands of microbial genomes shed light on interconnected biogeochemical processes in an aquifer system.</title>
        <authorList>
            <person name="Anantharaman K."/>
            <person name="Brown C.T."/>
            <person name="Hug L.A."/>
            <person name="Sharon I."/>
            <person name="Castelle C.J."/>
            <person name="Probst A.J."/>
            <person name="Thomas B.C."/>
            <person name="Singh A."/>
            <person name="Wilkins M.J."/>
            <person name="Karaoz U."/>
            <person name="Brodie E.L."/>
            <person name="Williams K.H."/>
            <person name="Hubbard S.S."/>
            <person name="Banfield J.F."/>
        </authorList>
    </citation>
    <scope>NUCLEOTIDE SEQUENCE [LARGE SCALE GENOMIC DNA]</scope>
</reference>
<evidence type="ECO:0000313" key="5">
    <source>
        <dbReference type="Proteomes" id="UP000178558"/>
    </source>
</evidence>
<keyword evidence="1" id="KW-0808">Transferase</keyword>
<dbReference type="PANTHER" id="PTHR43584:SF8">
    <property type="entry name" value="N-ACETYLMURAMATE ALPHA-1-PHOSPHATE URIDYLYLTRANSFERASE"/>
    <property type="match status" value="1"/>
</dbReference>
<organism evidence="4 5">
    <name type="scientific">Candidatus Roizmanbacteria bacterium RIFCSPLOWO2_01_FULL_40_42</name>
    <dbReference type="NCBI Taxonomy" id="1802066"/>
    <lineage>
        <taxon>Bacteria</taxon>
        <taxon>Candidatus Roizmaniibacteriota</taxon>
    </lineage>
</organism>
<dbReference type="Pfam" id="PF00483">
    <property type="entry name" value="NTP_transferase"/>
    <property type="match status" value="1"/>
</dbReference>
<dbReference type="InterPro" id="IPR029044">
    <property type="entry name" value="Nucleotide-diphossugar_trans"/>
</dbReference>
<dbReference type="InterPro" id="IPR005835">
    <property type="entry name" value="NTP_transferase_dom"/>
</dbReference>
<evidence type="ECO:0000313" key="4">
    <source>
        <dbReference type="EMBL" id="OGK50819.1"/>
    </source>
</evidence>
<sequence>MKAIILASGKGTRLESLGDLPKALLTVSGKTLIERQLDSFLENKIHDVIITTGFKADELRSFIRGKSKYKDLHINYVFNQQYDKTNYIYSLWLAKKYIKNDDIILAHSDVIYDFSLFKRIVNTKKSHVTVSRKKNIRSKDLKAEVSNGKVIYIGLSPKGSNTFLCSSIFKLYKKDMDCWMSEIDSFIRKGVTDCYAEDAFNKVSAKMDLYPLYFETELGMDIDDQEDLITVRKLLEHE</sequence>
<keyword evidence="2" id="KW-0548">Nucleotidyltransferase</keyword>
<dbReference type="Gene3D" id="3.90.550.10">
    <property type="entry name" value="Spore Coat Polysaccharide Biosynthesis Protein SpsA, Chain A"/>
    <property type="match status" value="1"/>
</dbReference>
<dbReference type="EMBL" id="MGAQ01000010">
    <property type="protein sequence ID" value="OGK50819.1"/>
    <property type="molecule type" value="Genomic_DNA"/>
</dbReference>
<accession>A0A1F7J5D4</accession>
<proteinExistence type="predicted"/>
<comment type="caution">
    <text evidence="4">The sequence shown here is derived from an EMBL/GenBank/DDBJ whole genome shotgun (WGS) entry which is preliminary data.</text>
</comment>
<dbReference type="SUPFAM" id="SSF53448">
    <property type="entry name" value="Nucleotide-diphospho-sugar transferases"/>
    <property type="match status" value="1"/>
</dbReference>
<feature type="domain" description="Nucleotidyl transferase" evidence="3">
    <location>
        <begin position="2"/>
        <end position="125"/>
    </location>
</feature>
<gene>
    <name evidence="4" type="ORF">A3B50_00890</name>
</gene>
<dbReference type="PANTHER" id="PTHR43584">
    <property type="entry name" value="NUCLEOTIDYL TRANSFERASE"/>
    <property type="match status" value="1"/>
</dbReference>